<dbReference type="RefSeq" id="XP_025570903.1">
    <property type="nucleotide sequence ID" value="XM_025721041.1"/>
</dbReference>
<name>A0A395GM49_9EURO</name>
<dbReference type="Proteomes" id="UP000249402">
    <property type="component" value="Unassembled WGS sequence"/>
</dbReference>
<proteinExistence type="predicted"/>
<evidence type="ECO:0000313" key="2">
    <source>
        <dbReference type="Proteomes" id="UP000249402"/>
    </source>
</evidence>
<reference evidence="1 2" key="1">
    <citation type="submission" date="2018-02" db="EMBL/GenBank/DDBJ databases">
        <title>The genomes of Aspergillus section Nigri reveals drivers in fungal speciation.</title>
        <authorList>
            <consortium name="DOE Joint Genome Institute"/>
            <person name="Vesth T.C."/>
            <person name="Nybo J."/>
            <person name="Theobald S."/>
            <person name="Brandl J."/>
            <person name="Frisvad J.C."/>
            <person name="Nielsen K.F."/>
            <person name="Lyhne E.K."/>
            <person name="Kogle M.E."/>
            <person name="Kuo A."/>
            <person name="Riley R."/>
            <person name="Clum A."/>
            <person name="Nolan M."/>
            <person name="Lipzen A."/>
            <person name="Salamov A."/>
            <person name="Henrissat B."/>
            <person name="Wiebenga A."/>
            <person name="De vries R.P."/>
            <person name="Grigoriev I.V."/>
            <person name="Mortensen U.H."/>
            <person name="Andersen M.R."/>
            <person name="Baker S.E."/>
        </authorList>
    </citation>
    <scope>NUCLEOTIDE SEQUENCE [LARGE SCALE GENOMIC DNA]</scope>
    <source>
        <strain evidence="1 2">CBS 121593</strain>
    </source>
</reference>
<gene>
    <name evidence="1" type="ORF">BO80DRAFT_438483</name>
</gene>
<dbReference type="EMBL" id="KZ824473">
    <property type="protein sequence ID" value="RAK96575.1"/>
    <property type="molecule type" value="Genomic_DNA"/>
</dbReference>
<dbReference type="GeneID" id="37225906"/>
<evidence type="ECO:0000313" key="1">
    <source>
        <dbReference type="EMBL" id="RAK96575.1"/>
    </source>
</evidence>
<sequence>MGRSIKLPLMIFAWVMGRLGYIGMQQPYHFWRQTDGFSVMRIRSSDHLLPSEHDMETRVKRLFSVQDFEIVWPPGWLPYSQACPVCYETLWDNGFSTCFSPKGRCFLYRTASIRLKETIYVWDLNSEDGLLASSMFFSAKRSDKRMGLKRSNILNFWQPVAIYGAIKILTIDNPYHLYAAGKNTNQFSR</sequence>
<dbReference type="VEuPathDB" id="FungiDB:BO80DRAFT_438483"/>
<protein>
    <submittedName>
        <fullName evidence="1">Uncharacterized protein</fullName>
    </submittedName>
</protein>
<organism evidence="1 2">
    <name type="scientific">Aspergillus ibericus CBS 121593</name>
    <dbReference type="NCBI Taxonomy" id="1448316"/>
    <lineage>
        <taxon>Eukaryota</taxon>
        <taxon>Fungi</taxon>
        <taxon>Dikarya</taxon>
        <taxon>Ascomycota</taxon>
        <taxon>Pezizomycotina</taxon>
        <taxon>Eurotiomycetes</taxon>
        <taxon>Eurotiomycetidae</taxon>
        <taxon>Eurotiales</taxon>
        <taxon>Aspergillaceae</taxon>
        <taxon>Aspergillus</taxon>
        <taxon>Aspergillus subgen. Circumdati</taxon>
    </lineage>
</organism>
<dbReference type="AlphaFoldDB" id="A0A395GM49"/>
<keyword evidence="2" id="KW-1185">Reference proteome</keyword>
<accession>A0A395GM49</accession>